<keyword evidence="3 5" id="KW-0378">Hydrolase</keyword>
<keyword evidence="4 5" id="KW-0326">Glycosidase</keyword>
<evidence type="ECO:0000313" key="11">
    <source>
        <dbReference type="Proteomes" id="UP000778951"/>
    </source>
</evidence>
<dbReference type="EC" id="3.2.1.22" evidence="2 5"/>
<proteinExistence type="inferred from homology"/>
<dbReference type="PIRSF" id="PIRSF005536">
    <property type="entry name" value="Agal"/>
    <property type="match status" value="1"/>
</dbReference>
<feature type="active site" description="Nucleophile" evidence="6">
    <location>
        <position position="478"/>
    </location>
</feature>
<dbReference type="InterPro" id="IPR038417">
    <property type="entry name" value="Alpga-gal_N_sf"/>
</dbReference>
<dbReference type="InterPro" id="IPR002252">
    <property type="entry name" value="Glyco_hydro_36"/>
</dbReference>
<dbReference type="GO" id="GO:0016052">
    <property type="term" value="P:carbohydrate catabolic process"/>
    <property type="evidence" value="ECO:0007669"/>
    <property type="project" value="InterPro"/>
</dbReference>
<evidence type="ECO:0000259" key="9">
    <source>
        <dbReference type="Pfam" id="PF16875"/>
    </source>
</evidence>
<feature type="binding site" evidence="7">
    <location>
        <begin position="366"/>
        <end position="367"/>
    </location>
    <ligand>
        <name>substrate</name>
    </ligand>
</feature>
<dbReference type="InterPro" id="IPR031704">
    <property type="entry name" value="Glyco_hydro_36_N"/>
</dbReference>
<name>A0A968GGA1_9SPIO</name>
<dbReference type="Gene3D" id="2.60.40.1180">
    <property type="entry name" value="Golgi alpha-mannosidase II"/>
    <property type="match status" value="1"/>
</dbReference>
<feature type="domain" description="Glycosyl hydrolase family 36 C-terminal" evidence="8">
    <location>
        <begin position="649"/>
        <end position="732"/>
    </location>
</feature>
<dbReference type="CDD" id="cd14791">
    <property type="entry name" value="GH36"/>
    <property type="match status" value="1"/>
</dbReference>
<evidence type="ECO:0000256" key="5">
    <source>
        <dbReference type="PIRNR" id="PIRNR005536"/>
    </source>
</evidence>
<comment type="caution">
    <text evidence="10">The sequence shown here is derived from an EMBL/GenBank/DDBJ whole genome shotgun (WGS) entry which is preliminary data.</text>
</comment>
<dbReference type="InterPro" id="IPR017853">
    <property type="entry name" value="GH"/>
</dbReference>
<dbReference type="PANTHER" id="PTHR43053">
    <property type="entry name" value="GLYCOSIDASE FAMILY 31"/>
    <property type="match status" value="1"/>
</dbReference>
<evidence type="ECO:0000256" key="7">
    <source>
        <dbReference type="PIRSR" id="PIRSR005536-2"/>
    </source>
</evidence>
<feature type="binding site" evidence="7">
    <location>
        <position position="548"/>
    </location>
    <ligand>
        <name>substrate</name>
    </ligand>
</feature>
<evidence type="ECO:0000256" key="2">
    <source>
        <dbReference type="ARBA" id="ARBA00012755"/>
    </source>
</evidence>
<feature type="domain" description="Glycosyl hydrolase family 36 N-terminal" evidence="9">
    <location>
        <begin position="29"/>
        <end position="284"/>
    </location>
</feature>
<feature type="binding site" evidence="7">
    <location>
        <begin position="476"/>
        <end position="480"/>
    </location>
    <ligand>
        <name>substrate</name>
    </ligand>
</feature>
<dbReference type="InterPro" id="IPR031705">
    <property type="entry name" value="Glyco_hydro_36_C"/>
</dbReference>
<evidence type="ECO:0000259" key="8">
    <source>
        <dbReference type="Pfam" id="PF16874"/>
    </source>
</evidence>
<dbReference type="Gene3D" id="2.70.98.60">
    <property type="entry name" value="alpha-galactosidase from lactobacil brevis"/>
    <property type="match status" value="1"/>
</dbReference>
<organism evidence="10 11">
    <name type="scientific">Entomospira culicis</name>
    <dbReference type="NCBI Taxonomy" id="2719989"/>
    <lineage>
        <taxon>Bacteria</taxon>
        <taxon>Pseudomonadati</taxon>
        <taxon>Spirochaetota</taxon>
        <taxon>Spirochaetia</taxon>
        <taxon>Spirochaetales</taxon>
        <taxon>Spirochaetaceae</taxon>
        <taxon>Entomospira</taxon>
    </lineage>
</organism>
<evidence type="ECO:0000313" key="10">
    <source>
        <dbReference type="EMBL" id="NIZ69271.1"/>
    </source>
</evidence>
<dbReference type="Proteomes" id="UP000778951">
    <property type="component" value="Unassembled WGS sequence"/>
</dbReference>
<gene>
    <name evidence="10" type="ORF">HCT48_03460</name>
</gene>
<sequence length="736" mass="84439">MPIQYHASSKTFHLFNDEISYIFMILANGELGHLYYGKAIRDRESFAHLFVLQARALAPVAYRDDLSFSLEVIKQEYPSYGTGDFREPAVQITTSIGDKISHFIYKEHTMMEGKPRFDGLPATFSDGGEAQTLAITLYDELIACELTLYYTIFHDLAVITRSSRVENKGAQPIKIDRLMSTSIDFYDNHFVMMQLDGAWSRERHVQERPLLNGIQAISSARGASGAFHNPFLALRRPQTTESQGEVYGFTLVYSGNFLAQVEVDSYDVSRLLLGIHPFGFGWNLTTNEHFQSPEAVMVYSDGGLNQMSQTFHQLFQDHLMPKRWARELRPILINNWEATYFDFDHHKIIAIAQQAKEVGIELFVLDDGWFGHRDNDKSSLGDWFVHKEKLPQGLSALAREIKALGLKFGLWFEPEMVNEVSKLYRMHPEWTIGVPNRHKTYSRHQYVLDFSQAVVVDTVFTMMDKILADGLIDYIKWDMNRNITEAYSASLPADRQGEFFHRYILGVYQLYDRLITKYPNILFESCASGGGRFDAGMLFYAPQAWTSDNMDPIERLAIQHGTSMLYPLISMGSHVPTSPNHQVDRHTSLAMRASVAYFGTFGYELDITKISADERTEIVRQIAFFKQWQSVIALGKFYRLESADPNYYYWMVVSQDKEQALVASYKILARANPALKRFNLQGLNPNLLYYCPERELSYYGDELMHVGWLSEPEFTGMSGTDKGDFTARIYQLLAKK</sequence>
<keyword evidence="11" id="KW-1185">Reference proteome</keyword>
<dbReference type="SUPFAM" id="SSF51445">
    <property type="entry name" value="(Trans)glycosidases"/>
    <property type="match status" value="1"/>
</dbReference>
<feature type="binding site" evidence="7">
    <location>
        <position position="526"/>
    </location>
    <ligand>
        <name>substrate</name>
    </ligand>
</feature>
<dbReference type="InterPro" id="IPR050985">
    <property type="entry name" value="Alpha-glycosidase_related"/>
</dbReference>
<evidence type="ECO:0000256" key="6">
    <source>
        <dbReference type="PIRSR" id="PIRSR005536-1"/>
    </source>
</evidence>
<comment type="similarity">
    <text evidence="5">Belongs to the glycosyl hydrolase.</text>
</comment>
<feature type="binding site" evidence="7">
    <location>
        <position position="443"/>
    </location>
    <ligand>
        <name>substrate</name>
    </ligand>
</feature>
<dbReference type="Pfam" id="PF16875">
    <property type="entry name" value="Glyco_hydro_36N"/>
    <property type="match status" value="1"/>
</dbReference>
<reference evidence="10" key="1">
    <citation type="submission" date="2020-03" db="EMBL/GenBank/DDBJ databases">
        <title>Spirochaetal bacteria isolated from arthropods constitute a novel genus Entomospira genus novum within the order Spirochaetales.</title>
        <authorList>
            <person name="Grana-Miraglia L."/>
            <person name="Sikutova S."/>
            <person name="Fingerle V."/>
            <person name="Sing A."/>
            <person name="Castillo-Ramirez S."/>
            <person name="Margos G."/>
            <person name="Rudolf I."/>
        </authorList>
    </citation>
    <scope>NUCLEOTIDE SEQUENCE</scope>
    <source>
        <strain evidence="10">BR149</strain>
    </source>
</reference>
<dbReference type="InterPro" id="IPR013785">
    <property type="entry name" value="Aldolase_TIM"/>
</dbReference>
<dbReference type="FunFam" id="3.20.20.70:FF:000118">
    <property type="entry name" value="Alpha-galactosidase"/>
    <property type="match status" value="1"/>
</dbReference>
<dbReference type="AlphaFoldDB" id="A0A968GGA1"/>
<accession>A0A968GGA1</accession>
<dbReference type="Pfam" id="PF16874">
    <property type="entry name" value="Glyco_hydro_36C"/>
    <property type="match status" value="1"/>
</dbReference>
<dbReference type="RefSeq" id="WP_167695365.1">
    <property type="nucleotide sequence ID" value="NZ_CP118181.1"/>
</dbReference>
<dbReference type="Pfam" id="PF02065">
    <property type="entry name" value="Melibiase"/>
    <property type="match status" value="1"/>
</dbReference>
<dbReference type="EMBL" id="JAATLM010000001">
    <property type="protein sequence ID" value="NIZ69271.1"/>
    <property type="molecule type" value="Genomic_DNA"/>
</dbReference>
<protein>
    <recommendedName>
        <fullName evidence="2 5">Alpha-galactosidase</fullName>
        <ecNumber evidence="2 5">3.2.1.22</ecNumber>
    </recommendedName>
</protein>
<dbReference type="PROSITE" id="PS00512">
    <property type="entry name" value="ALPHA_GALACTOSIDASE"/>
    <property type="match status" value="1"/>
</dbReference>
<dbReference type="PRINTS" id="PR00743">
    <property type="entry name" value="GLHYDRLASE36"/>
</dbReference>
<dbReference type="GO" id="GO:0004557">
    <property type="term" value="F:alpha-galactosidase activity"/>
    <property type="evidence" value="ECO:0007669"/>
    <property type="project" value="UniProtKB-UniRule"/>
</dbReference>
<dbReference type="InterPro" id="IPR000111">
    <property type="entry name" value="Glyco_hydro_27/36_CS"/>
</dbReference>
<evidence type="ECO:0000256" key="1">
    <source>
        <dbReference type="ARBA" id="ARBA00001255"/>
    </source>
</evidence>
<feature type="active site" description="Proton donor" evidence="6">
    <location>
        <position position="548"/>
    </location>
</feature>
<dbReference type="PANTHER" id="PTHR43053:SF3">
    <property type="entry name" value="ALPHA-GALACTOSIDASE C-RELATED"/>
    <property type="match status" value="1"/>
</dbReference>
<evidence type="ECO:0000256" key="3">
    <source>
        <dbReference type="ARBA" id="ARBA00022801"/>
    </source>
</evidence>
<dbReference type="InterPro" id="IPR013780">
    <property type="entry name" value="Glyco_hydro_b"/>
</dbReference>
<evidence type="ECO:0000256" key="4">
    <source>
        <dbReference type="ARBA" id="ARBA00023295"/>
    </source>
</evidence>
<feature type="binding site" evidence="7">
    <location>
        <position position="199"/>
    </location>
    <ligand>
        <name>substrate</name>
    </ligand>
</feature>
<dbReference type="Gene3D" id="3.20.20.70">
    <property type="entry name" value="Aldolase class I"/>
    <property type="match status" value="1"/>
</dbReference>
<comment type="catalytic activity">
    <reaction evidence="1 5">
        <text>Hydrolysis of terminal, non-reducing alpha-D-galactose residues in alpha-D-galactosides, including galactose oligosaccharides, galactomannans and galactolipids.</text>
        <dbReference type="EC" id="3.2.1.22"/>
    </reaction>
</comment>